<dbReference type="InterPro" id="IPR043461">
    <property type="entry name" value="LpxH-like"/>
</dbReference>
<dbReference type="GO" id="GO:0019897">
    <property type="term" value="C:extrinsic component of plasma membrane"/>
    <property type="evidence" value="ECO:0007669"/>
    <property type="project" value="UniProtKB-UniRule"/>
</dbReference>
<keyword evidence="9 10" id="KW-0464">Manganese</keyword>
<comment type="pathway">
    <text evidence="10">Glycolipid biosynthesis; lipid IV(A) biosynthesis; lipid IV(A) from (3R)-3-hydroxytetradecanoyl-[acyl-carrier-protein] and UDP-N-acetyl-alpha-D-glucosamine: step 4/6.</text>
</comment>
<comment type="caution">
    <text evidence="12">The sequence shown here is derived from an EMBL/GenBank/DDBJ whole genome shotgun (WGS) entry which is preliminary data.</text>
</comment>
<feature type="binding site" evidence="10">
    <location>
        <position position="123"/>
    </location>
    <ligand>
        <name>substrate</name>
    </ligand>
</feature>
<feature type="binding site" evidence="10">
    <location>
        <position position="115"/>
    </location>
    <ligand>
        <name>Mn(2+)</name>
        <dbReference type="ChEBI" id="CHEBI:29035"/>
        <label>2</label>
    </ligand>
</feature>
<dbReference type="Proteomes" id="UP000606935">
    <property type="component" value="Unassembled WGS sequence"/>
</dbReference>
<gene>
    <name evidence="10 12" type="primary">lpxH</name>
    <name evidence="12" type="ORF">GCM10010982_34420</name>
</gene>
<evidence type="ECO:0000256" key="9">
    <source>
        <dbReference type="ARBA" id="ARBA00023211"/>
    </source>
</evidence>
<proteinExistence type="inferred from homology"/>
<dbReference type="NCBIfam" id="TIGR01854">
    <property type="entry name" value="lipid_A_lpxH"/>
    <property type="match status" value="1"/>
</dbReference>
<dbReference type="GO" id="GO:0005737">
    <property type="term" value="C:cytoplasm"/>
    <property type="evidence" value="ECO:0007669"/>
    <property type="project" value="InterPro"/>
</dbReference>
<keyword evidence="5 10" id="KW-0479">Metal-binding</keyword>
<dbReference type="GO" id="GO:0009245">
    <property type="term" value="P:lipid A biosynthetic process"/>
    <property type="evidence" value="ECO:0007669"/>
    <property type="project" value="UniProtKB-UniRule"/>
</dbReference>
<evidence type="ECO:0000313" key="12">
    <source>
        <dbReference type="EMBL" id="GGO73585.1"/>
    </source>
</evidence>
<comment type="similarity">
    <text evidence="10">Belongs to the LpxH family.</text>
</comment>
<feature type="binding site" evidence="10">
    <location>
        <begin position="80"/>
        <end position="81"/>
    </location>
    <ligand>
        <name>substrate</name>
    </ligand>
</feature>
<evidence type="ECO:0000256" key="3">
    <source>
        <dbReference type="ARBA" id="ARBA00022519"/>
    </source>
</evidence>
<comment type="catalytic activity">
    <reaction evidence="10">
        <text>UDP-2-N,3-O-bis[(3R)-3-hydroxytetradecanoyl]-alpha-D-glucosamine + H2O = 2-N,3-O-bis[(3R)-3-hydroxytetradecanoyl]-alpha-D-glucosaminyl 1-phosphate + UMP + 2 H(+)</text>
        <dbReference type="Rhea" id="RHEA:25213"/>
        <dbReference type="ChEBI" id="CHEBI:15377"/>
        <dbReference type="ChEBI" id="CHEBI:15378"/>
        <dbReference type="ChEBI" id="CHEBI:57865"/>
        <dbReference type="ChEBI" id="CHEBI:57957"/>
        <dbReference type="ChEBI" id="CHEBI:78847"/>
        <dbReference type="EC" id="3.6.1.54"/>
    </reaction>
</comment>
<evidence type="ECO:0000256" key="10">
    <source>
        <dbReference type="HAMAP-Rule" id="MF_00575"/>
    </source>
</evidence>
<keyword evidence="4 10" id="KW-0441">Lipid A biosynthesis</keyword>
<evidence type="ECO:0000256" key="8">
    <source>
        <dbReference type="ARBA" id="ARBA00023136"/>
    </source>
</evidence>
<comment type="subcellular location">
    <subcellularLocation>
        <location evidence="10">Cell inner membrane</location>
        <topology evidence="10">Peripheral membrane protein</topology>
        <orientation evidence="10">Cytoplasmic side</orientation>
    </subcellularLocation>
</comment>
<evidence type="ECO:0000256" key="2">
    <source>
        <dbReference type="ARBA" id="ARBA00022516"/>
    </source>
</evidence>
<feature type="binding site" evidence="10">
    <location>
        <position position="80"/>
    </location>
    <ligand>
        <name>Mn(2+)</name>
        <dbReference type="ChEBI" id="CHEBI:29035"/>
        <label>2</label>
    </ligand>
</feature>
<evidence type="ECO:0000256" key="7">
    <source>
        <dbReference type="ARBA" id="ARBA00023098"/>
    </source>
</evidence>
<dbReference type="AlphaFoldDB" id="A0A917Z5R9"/>
<feature type="binding site" evidence="10">
    <location>
        <position position="161"/>
    </location>
    <ligand>
        <name>substrate</name>
    </ligand>
</feature>
<feature type="binding site" evidence="10">
    <location>
        <position position="42"/>
    </location>
    <ligand>
        <name>Mn(2+)</name>
        <dbReference type="ChEBI" id="CHEBI:29035"/>
        <label>2</label>
    </ligand>
</feature>
<evidence type="ECO:0000256" key="5">
    <source>
        <dbReference type="ARBA" id="ARBA00022723"/>
    </source>
</evidence>
<evidence type="ECO:0000256" key="6">
    <source>
        <dbReference type="ARBA" id="ARBA00022801"/>
    </source>
</evidence>
<dbReference type="RefSeq" id="WP_188698091.1">
    <property type="nucleotide sequence ID" value="NZ_BMLS01000007.1"/>
</dbReference>
<dbReference type="EMBL" id="BMLS01000007">
    <property type="protein sequence ID" value="GGO73585.1"/>
    <property type="molecule type" value="Genomic_DNA"/>
</dbReference>
<evidence type="ECO:0000259" key="11">
    <source>
        <dbReference type="Pfam" id="PF00149"/>
    </source>
</evidence>
<dbReference type="EC" id="3.6.1.54" evidence="10"/>
<feature type="binding site" evidence="10">
    <location>
        <position position="11"/>
    </location>
    <ligand>
        <name>Mn(2+)</name>
        <dbReference type="ChEBI" id="CHEBI:29035"/>
        <label>1</label>
    </ligand>
</feature>
<protein>
    <recommendedName>
        <fullName evidence="10">UDP-2,3-diacylglucosamine hydrolase</fullName>
        <ecNumber evidence="10">3.6.1.54</ecNumber>
    </recommendedName>
    <alternativeName>
        <fullName evidence="10">UDP-2,3-diacylglucosamine diphosphatase</fullName>
    </alternativeName>
</protein>
<feature type="binding site" evidence="10">
    <location>
        <position position="196"/>
    </location>
    <ligand>
        <name>Mn(2+)</name>
        <dbReference type="ChEBI" id="CHEBI:29035"/>
        <label>2</label>
    </ligand>
</feature>
<name>A0A917Z5R9_9ALTE</name>
<keyword evidence="7 10" id="KW-0443">Lipid metabolism</keyword>
<feature type="binding site" evidence="10">
    <location>
        <position position="9"/>
    </location>
    <ligand>
        <name>Mn(2+)</name>
        <dbReference type="ChEBI" id="CHEBI:29035"/>
        <label>1</label>
    </ligand>
</feature>
<feature type="domain" description="Calcineurin-like phosphoesterase" evidence="11">
    <location>
        <begin position="3"/>
        <end position="200"/>
    </location>
</feature>
<dbReference type="Pfam" id="PF00149">
    <property type="entry name" value="Metallophos"/>
    <property type="match status" value="1"/>
</dbReference>
<sequence>MQPTLFIADLHLSEDRPDITQAFMRFMRQQATKAQALYVLGDLFEAWIGDDDQSPFNQEVKQTFRQLVDSGVPVFFIHGNRDFLIGRRFARETGITLLPEQQVIELNGEKVLIMHGDSLCTRDEVFMAFRKKSRGWWWPRLMLSMPLWYRRRVARNARARSKQHNANKPEYIMDVTPSEVERVMREAGVFTLIHGHTHRPATHQFMLDGQNATRIVLGDWYSQSSCLTADNAGFSLTDAPL</sequence>
<dbReference type="GO" id="GO:0030145">
    <property type="term" value="F:manganese ion binding"/>
    <property type="evidence" value="ECO:0007669"/>
    <property type="project" value="UniProtKB-UniRule"/>
</dbReference>
<accession>A0A917Z5R9</accession>
<dbReference type="NCBIfam" id="NF003743">
    <property type="entry name" value="PRK05340.1"/>
    <property type="match status" value="1"/>
</dbReference>
<dbReference type="CDD" id="cd07398">
    <property type="entry name" value="MPP_YbbF-LpxH"/>
    <property type="match status" value="1"/>
</dbReference>
<organism evidence="12 13">
    <name type="scientific">Bowmanella pacifica</name>
    <dbReference type="NCBI Taxonomy" id="502051"/>
    <lineage>
        <taxon>Bacteria</taxon>
        <taxon>Pseudomonadati</taxon>
        <taxon>Pseudomonadota</taxon>
        <taxon>Gammaproteobacteria</taxon>
        <taxon>Alteromonadales</taxon>
        <taxon>Alteromonadaceae</taxon>
        <taxon>Bowmanella</taxon>
    </lineage>
</organism>
<keyword evidence="1 10" id="KW-1003">Cell membrane</keyword>
<keyword evidence="6 10" id="KW-0378">Hydrolase</keyword>
<dbReference type="GO" id="GO:0008758">
    <property type="term" value="F:UDP-2,3-diacylglucosamine hydrolase activity"/>
    <property type="evidence" value="ECO:0007669"/>
    <property type="project" value="UniProtKB-UniRule"/>
</dbReference>
<evidence type="ECO:0000256" key="1">
    <source>
        <dbReference type="ARBA" id="ARBA00022475"/>
    </source>
</evidence>
<dbReference type="SUPFAM" id="SSF56300">
    <property type="entry name" value="Metallo-dependent phosphatases"/>
    <property type="match status" value="1"/>
</dbReference>
<dbReference type="InterPro" id="IPR004843">
    <property type="entry name" value="Calcineurin-like_PHP"/>
</dbReference>
<dbReference type="Gene3D" id="3.60.21.10">
    <property type="match status" value="1"/>
</dbReference>
<comment type="cofactor">
    <cofactor evidence="10">
        <name>Mn(2+)</name>
        <dbReference type="ChEBI" id="CHEBI:29035"/>
    </cofactor>
    <text evidence="10">Binds 2 Mn(2+) ions per subunit in a binuclear metal center.</text>
</comment>
<feature type="binding site" evidence="10">
    <location>
        <position position="196"/>
    </location>
    <ligand>
        <name>substrate</name>
    </ligand>
</feature>
<comment type="function">
    <text evidence="10">Hydrolyzes the pyrophosphate bond of UDP-2,3-diacylglucosamine to yield 2,3-diacylglucosamine 1-phosphate (lipid X) and UMP by catalyzing the attack of water at the alpha-P atom. Involved in the biosynthesis of lipid A, a phosphorylated glycolipid that anchors the lipopolysaccharide to the outer membrane of the cell.</text>
</comment>
<evidence type="ECO:0000256" key="4">
    <source>
        <dbReference type="ARBA" id="ARBA00022556"/>
    </source>
</evidence>
<dbReference type="PANTHER" id="PTHR34990:SF1">
    <property type="entry name" value="UDP-2,3-DIACYLGLUCOSAMINE HYDROLASE"/>
    <property type="match status" value="1"/>
</dbReference>
<evidence type="ECO:0000313" key="13">
    <source>
        <dbReference type="Proteomes" id="UP000606935"/>
    </source>
</evidence>
<reference evidence="12" key="1">
    <citation type="journal article" date="2014" name="Int. J. Syst. Evol. Microbiol.">
        <title>Complete genome sequence of Corynebacterium casei LMG S-19264T (=DSM 44701T), isolated from a smear-ripened cheese.</title>
        <authorList>
            <consortium name="US DOE Joint Genome Institute (JGI-PGF)"/>
            <person name="Walter F."/>
            <person name="Albersmeier A."/>
            <person name="Kalinowski J."/>
            <person name="Ruckert C."/>
        </authorList>
    </citation>
    <scope>NUCLEOTIDE SEQUENCE</scope>
    <source>
        <strain evidence="12">CGMCC 1.7086</strain>
    </source>
</reference>
<dbReference type="HAMAP" id="MF_00575">
    <property type="entry name" value="LpxH"/>
    <property type="match status" value="1"/>
</dbReference>
<feature type="binding site" evidence="10">
    <location>
        <position position="168"/>
    </location>
    <ligand>
        <name>substrate</name>
    </ligand>
</feature>
<dbReference type="InterPro" id="IPR029052">
    <property type="entry name" value="Metallo-depent_PP-like"/>
</dbReference>
<keyword evidence="2 10" id="KW-0444">Lipid biosynthesis</keyword>
<reference evidence="12" key="2">
    <citation type="submission" date="2020-09" db="EMBL/GenBank/DDBJ databases">
        <authorList>
            <person name="Sun Q."/>
            <person name="Zhou Y."/>
        </authorList>
    </citation>
    <scope>NUCLEOTIDE SEQUENCE</scope>
    <source>
        <strain evidence="12">CGMCC 1.7086</strain>
    </source>
</reference>
<keyword evidence="3 10" id="KW-0997">Cell inner membrane</keyword>
<feature type="binding site" evidence="10">
    <location>
        <position position="42"/>
    </location>
    <ligand>
        <name>Mn(2+)</name>
        <dbReference type="ChEBI" id="CHEBI:29035"/>
        <label>1</label>
    </ligand>
</feature>
<feature type="binding site" evidence="10">
    <location>
        <position position="198"/>
    </location>
    <ligand>
        <name>Mn(2+)</name>
        <dbReference type="ChEBI" id="CHEBI:29035"/>
        <label>1</label>
    </ligand>
</feature>
<keyword evidence="8 10" id="KW-0472">Membrane</keyword>
<keyword evidence="13" id="KW-1185">Reference proteome</keyword>
<feature type="binding site" evidence="10">
    <location>
        <position position="165"/>
    </location>
    <ligand>
        <name>substrate</name>
    </ligand>
</feature>
<dbReference type="InterPro" id="IPR010138">
    <property type="entry name" value="UDP-diacylglucosamine_Hdrlase"/>
</dbReference>
<dbReference type="PANTHER" id="PTHR34990">
    <property type="entry name" value="UDP-2,3-DIACYLGLUCOSAMINE HYDROLASE-RELATED"/>
    <property type="match status" value="1"/>
</dbReference>